<organism evidence="2 3">
    <name type="scientific">Desulfomonile tiedjei</name>
    <dbReference type="NCBI Taxonomy" id="2358"/>
    <lineage>
        <taxon>Bacteria</taxon>
        <taxon>Pseudomonadati</taxon>
        <taxon>Thermodesulfobacteriota</taxon>
        <taxon>Desulfomonilia</taxon>
        <taxon>Desulfomonilales</taxon>
        <taxon>Desulfomonilaceae</taxon>
        <taxon>Desulfomonile</taxon>
    </lineage>
</organism>
<evidence type="ECO:0000259" key="1">
    <source>
        <dbReference type="SMART" id="SM00790"/>
    </source>
</evidence>
<dbReference type="EMBL" id="JACRDE010000435">
    <property type="protein sequence ID" value="MBI5251135.1"/>
    <property type="molecule type" value="Genomic_DNA"/>
</dbReference>
<dbReference type="PANTHER" id="PTHR30038">
    <property type="entry name" value="ALDEHYDE FERREDOXIN OXIDOREDUCTASE"/>
    <property type="match status" value="1"/>
</dbReference>
<dbReference type="InterPro" id="IPR013983">
    <property type="entry name" value="Ald_Fedxn_OxRdtase_N"/>
</dbReference>
<feature type="domain" description="Aldehyde ferredoxin oxidoreductase N-terminal" evidence="1">
    <location>
        <begin position="7"/>
        <end position="200"/>
    </location>
</feature>
<evidence type="ECO:0000313" key="3">
    <source>
        <dbReference type="Proteomes" id="UP000807825"/>
    </source>
</evidence>
<comment type="caution">
    <text evidence="2">The sequence shown here is derived from an EMBL/GenBank/DDBJ whole genome shotgun (WGS) entry which is preliminary data.</text>
</comment>
<proteinExistence type="predicted"/>
<gene>
    <name evidence="2" type="ORF">HY912_16725</name>
</gene>
<dbReference type="Gene3D" id="3.60.9.10">
    <property type="entry name" value="Aldehyde ferredoxin oxidoreductase, N-terminal domain"/>
    <property type="match status" value="1"/>
</dbReference>
<name>A0A9D6V2Y9_9BACT</name>
<sequence length="439" mass="47481">MDYLSSNKILIVDLNTGETSEDALDDDLVSQKIGGVGITSSLYETYKDRDPVILGTGLLTGTLFPASALSVISAKSPRTGYLTHSPFTLKAGMELKYTGFDYVVILGRSENPVFLWLHDGVADILDAAELWGKDVWNTTDLLRKSMGDDLIQTLVIGPAGEEGSDLAQVCVNYWANGDCWGFGKVLGEKNLKAVALRGMGLLEISDAEDFVDQCFEIFEAIKGSALEGKRGVEDILIALGESDAREWLAPVVHRHSACYNTPYPTNTFIYLNEDPTTLTEPAEPEPGFMITDIGALLALKKSGLSAADAGHVLRACARRGVDPAAVAEIIGKTGQKDPKAIEQSLEGLQGTVAVPQGAKFSSWVPQNPIFGDFGLSGESSLRDWWVRRQAVAYLFGIHPIFANMSPELSEEVILEMVNKGTGLDLSQETLDQVIEDICS</sequence>
<dbReference type="SUPFAM" id="SSF56228">
    <property type="entry name" value="Aldehyde ferredoxin oxidoreductase, N-terminal domain"/>
    <property type="match status" value="1"/>
</dbReference>
<dbReference type="Pfam" id="PF02730">
    <property type="entry name" value="AFOR_N"/>
    <property type="match status" value="1"/>
</dbReference>
<dbReference type="GO" id="GO:0051536">
    <property type="term" value="F:iron-sulfur cluster binding"/>
    <property type="evidence" value="ECO:0007669"/>
    <property type="project" value="InterPro"/>
</dbReference>
<accession>A0A9D6V2Y9</accession>
<dbReference type="GO" id="GO:0016625">
    <property type="term" value="F:oxidoreductase activity, acting on the aldehyde or oxo group of donors, iron-sulfur protein as acceptor"/>
    <property type="evidence" value="ECO:0007669"/>
    <property type="project" value="InterPro"/>
</dbReference>
<dbReference type="Proteomes" id="UP000807825">
    <property type="component" value="Unassembled WGS sequence"/>
</dbReference>
<dbReference type="AlphaFoldDB" id="A0A9D6V2Y9"/>
<dbReference type="PANTHER" id="PTHR30038:SF0">
    <property type="entry name" value="TUNGSTEN-CONTAINING ALDEHYDE FERREDOXIN OXIDOREDUCTASE"/>
    <property type="match status" value="1"/>
</dbReference>
<dbReference type="SMART" id="SM00790">
    <property type="entry name" value="AFOR_N"/>
    <property type="match status" value="1"/>
</dbReference>
<dbReference type="InterPro" id="IPR051919">
    <property type="entry name" value="W-dependent_AOR"/>
</dbReference>
<protein>
    <recommendedName>
        <fullName evidence="1">Aldehyde ferredoxin oxidoreductase N-terminal domain-containing protein</fullName>
    </recommendedName>
</protein>
<dbReference type="InterPro" id="IPR036503">
    <property type="entry name" value="Ald_Fedxn_OxRdtase_N_sf"/>
</dbReference>
<evidence type="ECO:0000313" key="2">
    <source>
        <dbReference type="EMBL" id="MBI5251135.1"/>
    </source>
</evidence>
<reference evidence="2" key="1">
    <citation type="submission" date="2020-07" db="EMBL/GenBank/DDBJ databases">
        <title>Huge and variable diversity of episymbiotic CPR bacteria and DPANN archaea in groundwater ecosystems.</title>
        <authorList>
            <person name="He C.Y."/>
            <person name="Keren R."/>
            <person name="Whittaker M."/>
            <person name="Farag I.F."/>
            <person name="Doudna J."/>
            <person name="Cate J.H.D."/>
            <person name="Banfield J.F."/>
        </authorList>
    </citation>
    <scope>NUCLEOTIDE SEQUENCE</scope>
    <source>
        <strain evidence="2">NC_groundwater_1664_Pr3_B-0.1um_52_9</strain>
    </source>
</reference>